<dbReference type="EMBL" id="MVHV01000004">
    <property type="protein sequence ID" value="ORA84588.1"/>
    <property type="molecule type" value="Genomic_DNA"/>
</dbReference>
<feature type="domain" description="HTH cro/C1-type" evidence="2">
    <location>
        <begin position="9"/>
        <end position="77"/>
    </location>
</feature>
<dbReference type="RefSeq" id="WP_071512368.1">
    <property type="nucleotide sequence ID" value="NZ_CP060015.1"/>
</dbReference>
<reference evidence="3 4" key="1">
    <citation type="submission" date="2017-02" db="EMBL/GenBank/DDBJ databases">
        <title>The new phylogeny of genus Mycobacterium.</title>
        <authorList>
            <person name="Tortoli E."/>
            <person name="Trovato A."/>
            <person name="Cirillo D.M."/>
        </authorList>
    </citation>
    <scope>NUCLEOTIDE SEQUENCE [LARGE SCALE GENOMIC DNA]</scope>
    <source>
        <strain evidence="3 4">IP1130001</strain>
    </source>
</reference>
<keyword evidence="4" id="KW-1185">Reference proteome</keyword>
<evidence type="ECO:0000256" key="1">
    <source>
        <dbReference type="SAM" id="MobiDB-lite"/>
    </source>
</evidence>
<comment type="caution">
    <text evidence="3">The sequence shown here is derived from an EMBL/GenBank/DDBJ whole genome shotgun (WGS) entry which is preliminary data.</text>
</comment>
<feature type="region of interest" description="Disordered" evidence="1">
    <location>
        <begin position="81"/>
        <end position="107"/>
    </location>
</feature>
<evidence type="ECO:0000313" key="3">
    <source>
        <dbReference type="EMBL" id="ORA84588.1"/>
    </source>
</evidence>
<dbReference type="SMART" id="SM00530">
    <property type="entry name" value="HTH_XRE"/>
    <property type="match status" value="1"/>
</dbReference>
<evidence type="ECO:0000259" key="2">
    <source>
        <dbReference type="SMART" id="SM00530"/>
    </source>
</evidence>
<gene>
    <name evidence="3" type="ORF">BST29_05690</name>
</gene>
<evidence type="ECO:0000313" key="4">
    <source>
        <dbReference type="Proteomes" id="UP000243140"/>
    </source>
</evidence>
<proteinExistence type="predicted"/>
<name>A0ABX3SXZ6_MYCMA</name>
<organism evidence="3 4">
    <name type="scientific">Mycobacterium malmoense</name>
    <dbReference type="NCBI Taxonomy" id="1780"/>
    <lineage>
        <taxon>Bacteria</taxon>
        <taxon>Bacillati</taxon>
        <taxon>Actinomycetota</taxon>
        <taxon>Actinomycetes</taxon>
        <taxon>Mycobacteriales</taxon>
        <taxon>Mycobacteriaceae</taxon>
        <taxon>Mycobacterium</taxon>
    </lineage>
</organism>
<protein>
    <recommendedName>
        <fullName evidence="2">HTH cro/C1-type domain-containing protein</fullName>
    </recommendedName>
</protein>
<accession>A0ABX3SXZ6</accession>
<sequence length="421" mass="45842">MTPATGNARLRAARQALGLRSQAALAEAVAKTARSIGLRISVTSRTVRRWESADPPWPHPEHAAALEALFHRPVTDLGFVAPWQDDDPNDSKTLRANKTQQRGSHPLRRIGPTLPVAVAADFAAISVAYRHLYWTIPAADLLPLVAGHAGLGASLLSTIDDSARKGLATALSEASLLAGRLAFFDQQQPEVAQPHFVLALEAAYQADDYQLGAAVLAHMAFAPAFSGDRTRAQEARDRIRAARAFAHRGHAPEAIVAWLNAVEAEVETRFDNTRDALRLIDEAEALLANQPEDSELPAWFDWFSLTRLQGFKGNTLIAAGRPHQAQTVLTQVLADLPDNAAKQRSITLADLAAAAVADKDPDRASELLTDAIEGVSRQWYATAMDQIKTVRESLREYESLPAVRNLDAKLYDWHTAVNSFS</sequence>
<feature type="compositionally biased region" description="Polar residues" evidence="1">
    <location>
        <begin position="94"/>
        <end position="103"/>
    </location>
</feature>
<dbReference type="Proteomes" id="UP000243140">
    <property type="component" value="Unassembled WGS sequence"/>
</dbReference>
<dbReference type="InterPro" id="IPR001387">
    <property type="entry name" value="Cro/C1-type_HTH"/>
</dbReference>